<dbReference type="FunFam" id="3.90.226.10:FF:000009">
    <property type="entry name" value="Carnitinyl-CoA dehydratase"/>
    <property type="match status" value="1"/>
</dbReference>
<organism evidence="3 4">
    <name type="scientific">Paramecium primaurelia</name>
    <dbReference type="NCBI Taxonomy" id="5886"/>
    <lineage>
        <taxon>Eukaryota</taxon>
        <taxon>Sar</taxon>
        <taxon>Alveolata</taxon>
        <taxon>Ciliophora</taxon>
        <taxon>Intramacronucleata</taxon>
        <taxon>Oligohymenophorea</taxon>
        <taxon>Peniculida</taxon>
        <taxon>Parameciidae</taxon>
        <taxon>Paramecium</taxon>
    </lineage>
</organism>
<keyword evidence="4" id="KW-1185">Reference proteome</keyword>
<comment type="caution">
    <text evidence="3">The sequence shown here is derived from an EMBL/GenBank/DDBJ whole genome shotgun (WGS) entry which is preliminary data.</text>
</comment>
<dbReference type="CDD" id="cd06558">
    <property type="entry name" value="crotonase-like"/>
    <property type="match status" value="1"/>
</dbReference>
<dbReference type="PANTHER" id="PTHR11941">
    <property type="entry name" value="ENOYL-COA HYDRATASE-RELATED"/>
    <property type="match status" value="1"/>
</dbReference>
<evidence type="ECO:0000256" key="1">
    <source>
        <dbReference type="ARBA" id="ARBA00005254"/>
    </source>
</evidence>
<evidence type="ECO:0000313" key="4">
    <source>
        <dbReference type="Proteomes" id="UP000688137"/>
    </source>
</evidence>
<protein>
    <recommendedName>
        <fullName evidence="5">Enoyl-CoA hydratase</fullName>
    </recommendedName>
</protein>
<sequence>MQRIALLHTNFCSYEKVIVERLEQEQIGLIYLNSPNDLNSLSEPMKRDLALAIQELDSDSNIKVLILLSKLEKLFCAGANIKDISKISLESQLKGDIFQNIFQVLESIRKPLIVGINGVALGGGLELALNGDIIVATEECKLGLPELKLGFIPGLGGTQRLTKLIGKTNAMKYILTSDSISAQEAYQRGIVNSVVKKEQLREECINIAKKISEKSLYTLIAAKAAIKNAEEMPISQANKVERQIFNSLLNTKAAKEGVTAFVEKRKPNFRNI</sequence>
<evidence type="ECO:0000256" key="2">
    <source>
        <dbReference type="ARBA" id="ARBA00023239"/>
    </source>
</evidence>
<comment type="similarity">
    <text evidence="1">Belongs to the enoyl-CoA hydratase/isomerase family.</text>
</comment>
<dbReference type="EMBL" id="CAJJDM010000012">
    <property type="protein sequence ID" value="CAD8050400.1"/>
    <property type="molecule type" value="Genomic_DNA"/>
</dbReference>
<dbReference type="AlphaFoldDB" id="A0A8S1K4L3"/>
<evidence type="ECO:0008006" key="5">
    <source>
        <dbReference type="Google" id="ProtNLM"/>
    </source>
</evidence>
<dbReference type="Proteomes" id="UP000688137">
    <property type="component" value="Unassembled WGS sequence"/>
</dbReference>
<dbReference type="PANTHER" id="PTHR11941:SF54">
    <property type="entry name" value="ENOYL-COA HYDRATASE, MITOCHONDRIAL"/>
    <property type="match status" value="1"/>
</dbReference>
<evidence type="ECO:0000313" key="3">
    <source>
        <dbReference type="EMBL" id="CAD8050400.1"/>
    </source>
</evidence>
<dbReference type="GO" id="GO:0005739">
    <property type="term" value="C:mitochondrion"/>
    <property type="evidence" value="ECO:0007669"/>
    <property type="project" value="TreeGrafter"/>
</dbReference>
<dbReference type="OMA" id="TEECKLG"/>
<dbReference type="InterPro" id="IPR001753">
    <property type="entry name" value="Enoyl-CoA_hydra/iso"/>
</dbReference>
<dbReference type="FunFam" id="1.10.12.10:FF:000001">
    <property type="entry name" value="Probable enoyl-CoA hydratase, mitochondrial"/>
    <property type="match status" value="1"/>
</dbReference>
<dbReference type="GO" id="GO:0016836">
    <property type="term" value="F:hydro-lyase activity"/>
    <property type="evidence" value="ECO:0007669"/>
    <property type="project" value="UniProtKB-ARBA"/>
</dbReference>
<dbReference type="Pfam" id="PF00378">
    <property type="entry name" value="ECH_1"/>
    <property type="match status" value="1"/>
</dbReference>
<accession>A0A8S1K4L3</accession>
<name>A0A8S1K4L3_PARPR</name>
<reference evidence="3" key="1">
    <citation type="submission" date="2021-01" db="EMBL/GenBank/DDBJ databases">
        <authorList>
            <consortium name="Genoscope - CEA"/>
            <person name="William W."/>
        </authorList>
    </citation>
    <scope>NUCLEOTIDE SEQUENCE</scope>
</reference>
<dbReference type="GO" id="GO:0006635">
    <property type="term" value="P:fatty acid beta-oxidation"/>
    <property type="evidence" value="ECO:0007669"/>
    <property type="project" value="TreeGrafter"/>
</dbReference>
<gene>
    <name evidence="3" type="ORF">PPRIM_AZ9-3.1.T0170033</name>
</gene>
<keyword evidence="2" id="KW-0456">Lyase</keyword>
<proteinExistence type="inferred from homology"/>